<dbReference type="AlphaFoldDB" id="A0A438G2U8"/>
<dbReference type="EMBL" id="QGNW01000647">
    <property type="protein sequence ID" value="RVW66521.1"/>
    <property type="molecule type" value="Genomic_DNA"/>
</dbReference>
<sequence length="274" mass="31296">MWFEAISGWKVNVDKSEPIPMGKVENVDDLAGELGCKVGSFLSTNLGMPLGASFNSVAAWDGIEERFHKRLAMWKRQYISKEGRITLICSSLSNLPIYFMSILHLPRVVRMRLERIQRDFLWRGRALERKPHLVRWSTVCLDKSKRGLGVKSLATLNKALLGKWMRRFANKREAFWNQVIRGKYGEDRGGWLSREVREGHGVGLWKAIRNLGHLVSSRISFVVVAAKEAWVSDLWTVSASGEMGGVEILGLPGVSMIGSWMRWRTYWGLYARKE</sequence>
<reference evidence="3 4" key="1">
    <citation type="journal article" date="2018" name="PLoS Genet.">
        <title>Population sequencing reveals clonal diversity and ancestral inbreeding in the grapevine cultivar Chardonnay.</title>
        <authorList>
            <person name="Roach M.J."/>
            <person name="Johnson D.L."/>
            <person name="Bohlmann J."/>
            <person name="van Vuuren H.J."/>
            <person name="Jones S.J."/>
            <person name="Pretorius I.S."/>
            <person name="Schmidt S.A."/>
            <person name="Borneman A.R."/>
        </authorList>
    </citation>
    <scope>NUCLEOTIDE SEQUENCE [LARGE SCALE GENOMIC DNA]</scope>
    <source>
        <strain evidence="4">cv. Chardonnay</strain>
        <strain evidence="3">I10V1</strain>
        <tissue evidence="3">Leaf</tissue>
    </source>
</reference>
<dbReference type="PANTHER" id="PTHR33116:SF78">
    <property type="entry name" value="OS12G0587133 PROTEIN"/>
    <property type="match status" value="1"/>
</dbReference>
<organism evidence="3 4">
    <name type="scientific">Vitis vinifera</name>
    <name type="common">Grape</name>
    <dbReference type="NCBI Taxonomy" id="29760"/>
    <lineage>
        <taxon>Eukaryota</taxon>
        <taxon>Viridiplantae</taxon>
        <taxon>Streptophyta</taxon>
        <taxon>Embryophyta</taxon>
        <taxon>Tracheophyta</taxon>
        <taxon>Spermatophyta</taxon>
        <taxon>Magnoliopsida</taxon>
        <taxon>eudicotyledons</taxon>
        <taxon>Gunneridae</taxon>
        <taxon>Pentapetalae</taxon>
        <taxon>rosids</taxon>
        <taxon>Vitales</taxon>
        <taxon>Vitaceae</taxon>
        <taxon>Viteae</taxon>
        <taxon>Vitis</taxon>
    </lineage>
</organism>
<protein>
    <submittedName>
        <fullName evidence="3">Putative ribonuclease H protein</fullName>
    </submittedName>
</protein>
<dbReference type="Proteomes" id="UP000288805">
    <property type="component" value="Unassembled WGS sequence"/>
</dbReference>
<name>A0A438G2U8_VITVI</name>
<evidence type="ECO:0000313" key="3">
    <source>
        <dbReference type="EMBL" id="RVW66521.1"/>
    </source>
</evidence>
<evidence type="ECO:0000313" key="1">
    <source>
        <dbReference type="EMBL" id="RVW25269.1"/>
    </source>
</evidence>
<dbReference type="EMBL" id="QGNW01000658">
    <property type="protein sequence ID" value="RVW66415.1"/>
    <property type="molecule type" value="Genomic_DNA"/>
</dbReference>
<evidence type="ECO:0000313" key="2">
    <source>
        <dbReference type="EMBL" id="RVW66415.1"/>
    </source>
</evidence>
<dbReference type="EMBL" id="QGNW01002111">
    <property type="protein sequence ID" value="RVW25269.1"/>
    <property type="molecule type" value="Genomic_DNA"/>
</dbReference>
<evidence type="ECO:0000313" key="4">
    <source>
        <dbReference type="Proteomes" id="UP000288805"/>
    </source>
</evidence>
<proteinExistence type="predicted"/>
<comment type="caution">
    <text evidence="3">The sequence shown here is derived from an EMBL/GenBank/DDBJ whole genome shotgun (WGS) entry which is preliminary data.</text>
</comment>
<gene>
    <name evidence="3" type="primary">VvCHDp000001_1248</name>
    <name evidence="1" type="synonym">VvCHDh000004_980</name>
    <name evidence="2" type="synonym">VvCHDp000001_338</name>
    <name evidence="3" type="ORF">CK203_064986</name>
    <name evidence="2" type="ORF">CK203_066330</name>
    <name evidence="1" type="ORF">CK203_109336</name>
</gene>
<accession>A0A438G2U8</accession>
<dbReference type="PANTHER" id="PTHR33116">
    <property type="entry name" value="REVERSE TRANSCRIPTASE ZINC-BINDING DOMAIN-CONTAINING PROTEIN-RELATED-RELATED"/>
    <property type="match status" value="1"/>
</dbReference>